<feature type="region of interest" description="Disordered" evidence="2">
    <location>
        <begin position="1"/>
        <end position="32"/>
    </location>
</feature>
<proteinExistence type="predicted"/>
<dbReference type="GO" id="GO:0003677">
    <property type="term" value="F:DNA binding"/>
    <property type="evidence" value="ECO:0007669"/>
    <property type="project" value="InterPro"/>
</dbReference>
<evidence type="ECO:0000313" key="5">
    <source>
        <dbReference type="Proteomes" id="UP000254208"/>
    </source>
</evidence>
<dbReference type="SUPFAM" id="SSF47781">
    <property type="entry name" value="RuvA domain 2-like"/>
    <property type="match status" value="1"/>
</dbReference>
<dbReference type="GO" id="GO:0009380">
    <property type="term" value="C:excinuclease repair complex"/>
    <property type="evidence" value="ECO:0007669"/>
    <property type="project" value="TreeGrafter"/>
</dbReference>
<feature type="compositionally biased region" description="Basic residues" evidence="2">
    <location>
        <begin position="15"/>
        <end position="24"/>
    </location>
</feature>
<name>A0A379FST1_PRORE</name>
<dbReference type="GO" id="GO:0006281">
    <property type="term" value="P:DNA repair"/>
    <property type="evidence" value="ECO:0007669"/>
    <property type="project" value="InterPro"/>
</dbReference>
<organism evidence="4 5">
    <name type="scientific">Providencia rettgeri</name>
    <dbReference type="NCBI Taxonomy" id="587"/>
    <lineage>
        <taxon>Bacteria</taxon>
        <taxon>Pseudomonadati</taxon>
        <taxon>Pseudomonadota</taxon>
        <taxon>Gammaproteobacteria</taxon>
        <taxon>Enterobacterales</taxon>
        <taxon>Morganellaceae</taxon>
        <taxon>Providencia</taxon>
    </lineage>
</organism>
<dbReference type="SMART" id="SM00278">
    <property type="entry name" value="HhH1"/>
    <property type="match status" value="2"/>
</dbReference>
<dbReference type="InterPro" id="IPR003583">
    <property type="entry name" value="Hlx-hairpin-Hlx_DNA-bd_motif"/>
</dbReference>
<protein>
    <submittedName>
        <fullName evidence="4">Excinuclease ABC subunit C</fullName>
    </submittedName>
</protein>
<reference evidence="4 5" key="1">
    <citation type="submission" date="2018-06" db="EMBL/GenBank/DDBJ databases">
        <authorList>
            <consortium name="Pathogen Informatics"/>
            <person name="Doyle S."/>
        </authorList>
    </citation>
    <scope>NUCLEOTIDE SEQUENCE [LARGE SCALE GENOMIC DNA]</scope>
    <source>
        <strain evidence="4 5">NCTC11801</strain>
    </source>
</reference>
<dbReference type="PANTHER" id="PTHR30562:SF1">
    <property type="entry name" value="UVRABC SYSTEM PROTEIN C"/>
    <property type="match status" value="1"/>
</dbReference>
<dbReference type="Gene3D" id="1.10.150.20">
    <property type="entry name" value="5' to 3' exonuclease, C-terminal subdomain"/>
    <property type="match status" value="1"/>
</dbReference>
<evidence type="ECO:0000256" key="1">
    <source>
        <dbReference type="ARBA" id="ARBA00023236"/>
    </source>
</evidence>
<keyword evidence="1" id="KW-0742">SOS response</keyword>
<gene>
    <name evidence="4" type="primary">uvrC_1</name>
    <name evidence="4" type="ORF">NCTC11801_02792</name>
</gene>
<dbReference type="Pfam" id="PF14520">
    <property type="entry name" value="HHH_5"/>
    <property type="match status" value="1"/>
</dbReference>
<evidence type="ECO:0000313" key="4">
    <source>
        <dbReference type="EMBL" id="SUC31825.1"/>
    </source>
</evidence>
<dbReference type="FunFam" id="1.10.150.20:FF:000005">
    <property type="entry name" value="UvrABC system protein C"/>
    <property type="match status" value="1"/>
</dbReference>
<dbReference type="GO" id="GO:0009432">
    <property type="term" value="P:SOS response"/>
    <property type="evidence" value="ECO:0007669"/>
    <property type="project" value="UniProtKB-KW"/>
</dbReference>
<feature type="compositionally biased region" description="Basic and acidic residues" evidence="2">
    <location>
        <begin position="1"/>
        <end position="11"/>
    </location>
</feature>
<evidence type="ECO:0000259" key="3">
    <source>
        <dbReference type="SMART" id="SM00278"/>
    </source>
</evidence>
<dbReference type="InterPro" id="IPR050066">
    <property type="entry name" value="UvrABC_protein_C"/>
</dbReference>
<dbReference type="Proteomes" id="UP000254208">
    <property type="component" value="Unassembled WGS sequence"/>
</dbReference>
<feature type="domain" description="Helix-hairpin-helix DNA-binding motif class 1" evidence="3">
    <location>
        <begin position="60"/>
        <end position="79"/>
    </location>
</feature>
<accession>A0A379FST1</accession>
<sequence>MIQHIRDESHNHAITGHRQRRAKVKSTSALESIEGVGPKRRQMLLKYMGGLQPLRNASIEEIAKVPSISYALAEKIYNALKQ</sequence>
<keyword evidence="1" id="KW-0227">DNA damage</keyword>
<evidence type="ECO:0000256" key="2">
    <source>
        <dbReference type="SAM" id="MobiDB-lite"/>
    </source>
</evidence>
<dbReference type="PANTHER" id="PTHR30562">
    <property type="entry name" value="UVRC/OXIDOREDUCTASE"/>
    <property type="match status" value="1"/>
</dbReference>
<dbReference type="EMBL" id="UGTZ01000001">
    <property type="protein sequence ID" value="SUC31825.1"/>
    <property type="molecule type" value="Genomic_DNA"/>
</dbReference>
<dbReference type="AlphaFoldDB" id="A0A379FST1"/>
<dbReference type="InterPro" id="IPR010994">
    <property type="entry name" value="RuvA_2-like"/>
</dbReference>
<feature type="domain" description="Helix-hairpin-helix DNA-binding motif class 1" evidence="3">
    <location>
        <begin position="28"/>
        <end position="47"/>
    </location>
</feature>